<accession>A0ABD5YBU6</accession>
<dbReference type="InterPro" id="IPR006311">
    <property type="entry name" value="TAT_signal"/>
</dbReference>
<name>A0ABD5YBU6_9EURY</name>
<gene>
    <name evidence="2" type="ORF">ACFQMK_07760</name>
</gene>
<dbReference type="Proteomes" id="UP001596390">
    <property type="component" value="Unassembled WGS sequence"/>
</dbReference>
<dbReference type="PROSITE" id="PS51318">
    <property type="entry name" value="TAT"/>
    <property type="match status" value="1"/>
</dbReference>
<organism evidence="2 3">
    <name type="scientific">Halorubrum yunnanense</name>
    <dbReference type="NCBI Taxonomy" id="1526162"/>
    <lineage>
        <taxon>Archaea</taxon>
        <taxon>Methanobacteriati</taxon>
        <taxon>Methanobacteriota</taxon>
        <taxon>Stenosarchaea group</taxon>
        <taxon>Halobacteria</taxon>
        <taxon>Halobacteriales</taxon>
        <taxon>Haloferacaceae</taxon>
        <taxon>Halorubrum</taxon>
    </lineage>
</organism>
<evidence type="ECO:0000313" key="2">
    <source>
        <dbReference type="EMBL" id="MFC7186783.1"/>
    </source>
</evidence>
<dbReference type="EMBL" id="JBHSZZ010000030">
    <property type="protein sequence ID" value="MFC7186783.1"/>
    <property type="molecule type" value="Genomic_DNA"/>
</dbReference>
<feature type="domain" description="DUF7345" evidence="1">
    <location>
        <begin position="48"/>
        <end position="167"/>
    </location>
</feature>
<sequence length="242" mass="24557">MASRSRVLTAVAAVATVALVGALLAPGAAAVDGPGAEAATEEGSAFVVALESDGDATVTLVLAYDLDDADDRAAFADLRERPENITGPFGDRMTRIAERTAAQTGREMTVSDVRAEIESGDGTGVVRLSAAWTSLAAVDGDRLVVSEPFASEFRPDRPFVLVAPDGYALADATVPADATTSPDGNDAATAEWTAGTDLSEFSAAFAPSDAAGATDDSAPTPLAPTLALLVAGLLGYAGWRRA</sequence>
<dbReference type="AlphaFoldDB" id="A0ABD5YBU6"/>
<reference evidence="2 3" key="1">
    <citation type="journal article" date="2019" name="Int. J. Syst. Evol. Microbiol.">
        <title>The Global Catalogue of Microorganisms (GCM) 10K type strain sequencing project: providing services to taxonomists for standard genome sequencing and annotation.</title>
        <authorList>
            <consortium name="The Broad Institute Genomics Platform"/>
            <consortium name="The Broad Institute Genome Sequencing Center for Infectious Disease"/>
            <person name="Wu L."/>
            <person name="Ma J."/>
        </authorList>
    </citation>
    <scope>NUCLEOTIDE SEQUENCE [LARGE SCALE GENOMIC DNA]</scope>
    <source>
        <strain evidence="2 3">Q85</strain>
    </source>
</reference>
<dbReference type="Pfam" id="PF24036">
    <property type="entry name" value="DUF7345"/>
    <property type="match status" value="1"/>
</dbReference>
<proteinExistence type="predicted"/>
<evidence type="ECO:0000259" key="1">
    <source>
        <dbReference type="Pfam" id="PF24036"/>
    </source>
</evidence>
<evidence type="ECO:0000313" key="3">
    <source>
        <dbReference type="Proteomes" id="UP001596390"/>
    </source>
</evidence>
<keyword evidence="3" id="KW-1185">Reference proteome</keyword>
<dbReference type="InterPro" id="IPR055769">
    <property type="entry name" value="DUF7345"/>
</dbReference>
<comment type="caution">
    <text evidence="2">The sequence shown here is derived from an EMBL/GenBank/DDBJ whole genome shotgun (WGS) entry which is preliminary data.</text>
</comment>
<protein>
    <recommendedName>
        <fullName evidence="1">DUF7345 domain-containing protein</fullName>
    </recommendedName>
</protein>
<dbReference type="RefSeq" id="WP_267663773.1">
    <property type="nucleotide sequence ID" value="NZ_JAODIX010000030.1"/>
</dbReference>